<sequence>MDIRTVVPANPIDQAEREDLDDAISVSDLVEKIWGFFRRQYLVFLIVTACAIGLGVAYLLTTPARYTAHAMVLIDSSKLRVLQQQQTSFADTPLDTTQVETQVEVLKSDGVGMSVVKEMHLAEDAEFAGSGGRFWGTDSSTQSLESRQSQALDAVLRQRTITRVGRTYVLDVAFTSLRPDRAAEIANGIGEAYIVDQLESKYQATRRASKWLQDRIAELREQVSAVDRAVLDYKEKNKIVDIAIASSSGGANTSTRSLEEQQLGEITSQLSTARGTSAEAKARLDRIQDILKMDIPDASVVDSLKSEIVIRLRNQYLDLAQREGILSQRYGSDHQAAINVRAQMEQVRQSITDELRRIAESNKSDYEIAVAREQSLKNKLADMVSDARLTNRERIGLRELESNAQAIHAIYDSFLQRYMEAIQQQSFPITESRVISAATAPKQKSSPRTSVVLGAATVLGLALSLVIAGLREALDPVFRSTRQVRETLQVKCLAVVPLLDAPPRSRLPAPLRRYIGLDAVPPGGADPLLGRAVLDPSSLFASAFRSIKVAVDVSTAGRRSRVVGVISTLPDEGKSTIASNFAELIAHVGKKVILVDGDLPNPTISRAMAPDAANGLLEVLAGEVALHDALRTARGLDFLPTILGSRSAQGSELLSSEALKMLIERLRETYDYIIIDLPPLGPVAEVRATAGIVDTYVQVIEWGRSRKNTVRQQLLGAPEIYERLLGVVLNKVDLREFGRHEMLDDVASSHGYY</sequence>
<dbReference type="PANTHER" id="PTHR32309:SF13">
    <property type="entry name" value="FERRIC ENTEROBACTIN TRANSPORT PROTEIN FEPE"/>
    <property type="match status" value="1"/>
</dbReference>
<feature type="domain" description="Polysaccharide chain length determinant N-terminal" evidence="18">
    <location>
        <begin position="32"/>
        <end position="118"/>
    </location>
</feature>
<feature type="domain" description="AAA" evidence="19">
    <location>
        <begin position="573"/>
        <end position="680"/>
    </location>
</feature>
<dbReference type="InterPro" id="IPR027417">
    <property type="entry name" value="P-loop_NTPase"/>
</dbReference>
<gene>
    <name evidence="21" type="ORF">IC761_15375</name>
</gene>
<dbReference type="Pfam" id="PF02706">
    <property type="entry name" value="Wzz"/>
    <property type="match status" value="1"/>
</dbReference>
<evidence type="ECO:0000259" key="20">
    <source>
        <dbReference type="Pfam" id="PF13807"/>
    </source>
</evidence>
<dbReference type="GO" id="GO:0004713">
    <property type="term" value="F:protein tyrosine kinase activity"/>
    <property type="evidence" value="ECO:0007669"/>
    <property type="project" value="TreeGrafter"/>
</dbReference>
<keyword evidence="10" id="KW-0418">Kinase</keyword>
<evidence type="ECO:0000256" key="15">
    <source>
        <dbReference type="ARBA" id="ARBA00051245"/>
    </source>
</evidence>
<accession>A0A7S9DCQ6</accession>
<evidence type="ECO:0000256" key="14">
    <source>
        <dbReference type="ARBA" id="ARBA00023137"/>
    </source>
</evidence>
<dbReference type="KEGG" id="bcou:IC761_15375"/>
<dbReference type="InterPro" id="IPR050445">
    <property type="entry name" value="Bact_polysacc_biosynth/exp"/>
</dbReference>
<comment type="similarity">
    <text evidence="2">Belongs to the CpsD/CapB family.</text>
</comment>
<evidence type="ECO:0000256" key="12">
    <source>
        <dbReference type="ARBA" id="ARBA00022989"/>
    </source>
</evidence>
<comment type="catalytic activity">
    <reaction evidence="15">
        <text>L-tyrosyl-[protein] + ATP = O-phospho-L-tyrosyl-[protein] + ADP + H(+)</text>
        <dbReference type="Rhea" id="RHEA:10596"/>
        <dbReference type="Rhea" id="RHEA-COMP:10136"/>
        <dbReference type="Rhea" id="RHEA-COMP:20101"/>
        <dbReference type="ChEBI" id="CHEBI:15378"/>
        <dbReference type="ChEBI" id="CHEBI:30616"/>
        <dbReference type="ChEBI" id="CHEBI:46858"/>
        <dbReference type="ChEBI" id="CHEBI:61978"/>
        <dbReference type="ChEBI" id="CHEBI:456216"/>
        <dbReference type="EC" id="2.7.10.2"/>
    </reaction>
</comment>
<keyword evidence="16" id="KW-0175">Coiled coil</keyword>
<evidence type="ECO:0000256" key="1">
    <source>
        <dbReference type="ARBA" id="ARBA00004429"/>
    </source>
</evidence>
<evidence type="ECO:0000256" key="13">
    <source>
        <dbReference type="ARBA" id="ARBA00023136"/>
    </source>
</evidence>
<evidence type="ECO:0000256" key="6">
    <source>
        <dbReference type="ARBA" id="ARBA00022519"/>
    </source>
</evidence>
<evidence type="ECO:0000256" key="11">
    <source>
        <dbReference type="ARBA" id="ARBA00022840"/>
    </source>
</evidence>
<proteinExistence type="inferred from homology"/>
<dbReference type="AlphaFoldDB" id="A0A7S9DCQ6"/>
<dbReference type="EMBL" id="CP061379">
    <property type="protein sequence ID" value="QPF94564.1"/>
    <property type="molecule type" value="Genomic_DNA"/>
</dbReference>
<dbReference type="Pfam" id="PF13807">
    <property type="entry name" value="GNVR"/>
    <property type="match status" value="1"/>
</dbReference>
<keyword evidence="13 17" id="KW-0472">Membrane</keyword>
<dbReference type="EC" id="2.7.10.2" evidence="4"/>
<comment type="subcellular location">
    <subcellularLocation>
        <location evidence="1">Cell inner membrane</location>
        <topology evidence="1">Multi-pass membrane protein</topology>
    </subcellularLocation>
</comment>
<keyword evidence="5" id="KW-1003">Cell membrane</keyword>
<keyword evidence="9" id="KW-0547">Nucleotide-binding</keyword>
<dbReference type="InterPro" id="IPR032807">
    <property type="entry name" value="GNVR"/>
</dbReference>
<evidence type="ECO:0000259" key="18">
    <source>
        <dbReference type="Pfam" id="PF02706"/>
    </source>
</evidence>
<dbReference type="InterPro" id="IPR003856">
    <property type="entry name" value="LPS_length_determ_N"/>
</dbReference>
<evidence type="ECO:0000256" key="8">
    <source>
        <dbReference type="ARBA" id="ARBA00022692"/>
    </source>
</evidence>
<evidence type="ECO:0000256" key="9">
    <source>
        <dbReference type="ARBA" id="ARBA00022741"/>
    </source>
</evidence>
<feature type="transmembrane region" description="Helical" evidence="17">
    <location>
        <begin position="41"/>
        <end position="60"/>
    </location>
</feature>
<dbReference type="Gene3D" id="3.40.50.300">
    <property type="entry name" value="P-loop containing nucleotide triphosphate hydrolases"/>
    <property type="match status" value="1"/>
</dbReference>
<dbReference type="CDD" id="cd05387">
    <property type="entry name" value="BY-kinase"/>
    <property type="match status" value="1"/>
</dbReference>
<evidence type="ECO:0000256" key="3">
    <source>
        <dbReference type="ARBA" id="ARBA00008883"/>
    </source>
</evidence>
<evidence type="ECO:0000313" key="21">
    <source>
        <dbReference type="EMBL" id="QPF94564.1"/>
    </source>
</evidence>
<keyword evidence="14" id="KW-0829">Tyrosine-protein kinase</keyword>
<dbReference type="RefSeq" id="WP_195804040.1">
    <property type="nucleotide sequence ID" value="NZ_CP061379.1"/>
</dbReference>
<evidence type="ECO:0000256" key="5">
    <source>
        <dbReference type="ARBA" id="ARBA00022475"/>
    </source>
</evidence>
<keyword evidence="8 17" id="KW-0812">Transmembrane</keyword>
<dbReference type="InterPro" id="IPR025669">
    <property type="entry name" value="AAA_dom"/>
</dbReference>
<evidence type="ECO:0000256" key="16">
    <source>
        <dbReference type="SAM" id="Coils"/>
    </source>
</evidence>
<keyword evidence="22" id="KW-1185">Reference proteome</keyword>
<dbReference type="SUPFAM" id="SSF52540">
    <property type="entry name" value="P-loop containing nucleoside triphosphate hydrolases"/>
    <property type="match status" value="1"/>
</dbReference>
<comment type="similarity">
    <text evidence="3">Belongs to the etk/wzc family.</text>
</comment>
<evidence type="ECO:0000256" key="10">
    <source>
        <dbReference type="ARBA" id="ARBA00022777"/>
    </source>
</evidence>
<evidence type="ECO:0000256" key="7">
    <source>
        <dbReference type="ARBA" id="ARBA00022679"/>
    </source>
</evidence>
<dbReference type="GO" id="GO:0005886">
    <property type="term" value="C:plasma membrane"/>
    <property type="evidence" value="ECO:0007669"/>
    <property type="project" value="UniProtKB-SubCell"/>
</dbReference>
<feature type="coiled-coil region" evidence="16">
    <location>
        <begin position="202"/>
        <end position="236"/>
    </location>
</feature>
<keyword evidence="7" id="KW-0808">Transferase</keyword>
<evidence type="ECO:0000313" key="22">
    <source>
        <dbReference type="Proteomes" id="UP000594621"/>
    </source>
</evidence>
<keyword evidence="11" id="KW-0067">ATP-binding</keyword>
<protein>
    <recommendedName>
        <fullName evidence="4">non-specific protein-tyrosine kinase</fullName>
        <ecNumber evidence="4">2.7.10.2</ecNumber>
    </recommendedName>
</protein>
<keyword evidence="6" id="KW-0997">Cell inner membrane</keyword>
<evidence type="ECO:0000256" key="2">
    <source>
        <dbReference type="ARBA" id="ARBA00007316"/>
    </source>
</evidence>
<organism evidence="21 22">
    <name type="scientific">Bradyrhizobium commune</name>
    <dbReference type="NCBI Taxonomy" id="83627"/>
    <lineage>
        <taxon>Bacteria</taxon>
        <taxon>Pseudomonadati</taxon>
        <taxon>Pseudomonadota</taxon>
        <taxon>Alphaproteobacteria</taxon>
        <taxon>Hyphomicrobiales</taxon>
        <taxon>Nitrobacteraceae</taxon>
        <taxon>Bradyrhizobium</taxon>
    </lineage>
</organism>
<evidence type="ECO:0000256" key="17">
    <source>
        <dbReference type="SAM" id="Phobius"/>
    </source>
</evidence>
<reference evidence="21 22" key="1">
    <citation type="submission" date="2020-09" db="EMBL/GenBank/DDBJ databases">
        <title>Complete genomes of bradyrhizobia occurring on native shrubby legumes in Australia.</title>
        <authorList>
            <person name="Lafay B."/>
        </authorList>
    </citation>
    <scope>NUCLEOTIDE SEQUENCE [LARGE SCALE GENOMIC DNA]</scope>
    <source>
        <strain evidence="21 22">BDV5040</strain>
    </source>
</reference>
<evidence type="ECO:0000256" key="4">
    <source>
        <dbReference type="ARBA" id="ARBA00011903"/>
    </source>
</evidence>
<name>A0A7S9DCQ6_9BRAD</name>
<dbReference type="Pfam" id="PF13614">
    <property type="entry name" value="AAA_31"/>
    <property type="match status" value="1"/>
</dbReference>
<evidence type="ECO:0000259" key="19">
    <source>
        <dbReference type="Pfam" id="PF13614"/>
    </source>
</evidence>
<keyword evidence="12 17" id="KW-1133">Transmembrane helix</keyword>
<dbReference type="InterPro" id="IPR005702">
    <property type="entry name" value="Wzc-like_C"/>
</dbReference>
<feature type="domain" description="Tyrosine-protein kinase G-rich" evidence="20">
    <location>
        <begin position="399"/>
        <end position="472"/>
    </location>
</feature>
<dbReference type="PANTHER" id="PTHR32309">
    <property type="entry name" value="TYROSINE-PROTEIN KINASE"/>
    <property type="match status" value="1"/>
</dbReference>
<dbReference type="Proteomes" id="UP000594621">
    <property type="component" value="Chromosome"/>
</dbReference>